<keyword evidence="1" id="KW-0472">Membrane</keyword>
<evidence type="ECO:0000259" key="2">
    <source>
        <dbReference type="Pfam" id="PF05425"/>
    </source>
</evidence>
<evidence type="ECO:0000256" key="1">
    <source>
        <dbReference type="SAM" id="Phobius"/>
    </source>
</evidence>
<feature type="transmembrane region" description="Helical" evidence="1">
    <location>
        <begin position="137"/>
        <end position="154"/>
    </location>
</feature>
<keyword evidence="1" id="KW-1133">Transmembrane helix</keyword>
<proteinExistence type="predicted"/>
<dbReference type="GO" id="GO:0016020">
    <property type="term" value="C:membrane"/>
    <property type="evidence" value="ECO:0007669"/>
    <property type="project" value="InterPro"/>
</dbReference>
<feature type="transmembrane region" description="Helical" evidence="1">
    <location>
        <begin position="6"/>
        <end position="28"/>
    </location>
</feature>
<evidence type="ECO:0000313" key="4">
    <source>
        <dbReference type="Proteomes" id="UP000295510"/>
    </source>
</evidence>
<dbReference type="EMBL" id="SNYL01000013">
    <property type="protein sequence ID" value="TDQ41291.1"/>
    <property type="molecule type" value="Genomic_DNA"/>
</dbReference>
<sequence>MLYAFLKTLHVLSIVVWVGGMVFAHFFLRPAASALEPPQRLTLMHGVLRRFFTAITYLSLLALFTGFWMMGSVAKAVVQGGGEFTAPVDWTVMALLGTLMVLIFGHIRFALYGRLSKAVTAADWPAAGAALDKIRQWVLVNLSIGVVIIAVTLLM</sequence>
<dbReference type="InterPro" id="IPR008457">
    <property type="entry name" value="Cu-R_CopD_dom"/>
</dbReference>
<feature type="domain" description="Copper resistance protein D" evidence="2">
    <location>
        <begin position="47"/>
        <end position="153"/>
    </location>
</feature>
<keyword evidence="4" id="KW-1185">Reference proteome</keyword>
<dbReference type="Pfam" id="PF05425">
    <property type="entry name" value="CopD"/>
    <property type="match status" value="1"/>
</dbReference>
<comment type="caution">
    <text evidence="3">The sequence shown here is derived from an EMBL/GenBank/DDBJ whole genome shotgun (WGS) entry which is preliminary data.</text>
</comment>
<gene>
    <name evidence="3" type="ORF">DFR43_11328</name>
</gene>
<feature type="transmembrane region" description="Helical" evidence="1">
    <location>
        <begin position="90"/>
        <end position="111"/>
    </location>
</feature>
<keyword evidence="1" id="KW-0812">Transmembrane</keyword>
<feature type="transmembrane region" description="Helical" evidence="1">
    <location>
        <begin position="48"/>
        <end position="70"/>
    </location>
</feature>
<name>A0A4R6U524_9BURK</name>
<evidence type="ECO:0000313" key="3">
    <source>
        <dbReference type="EMBL" id="TDQ41291.1"/>
    </source>
</evidence>
<reference evidence="3 4" key="1">
    <citation type="submission" date="2019-03" db="EMBL/GenBank/DDBJ databases">
        <title>Genomic Encyclopedia of Type Strains, Phase IV (KMG-IV): sequencing the most valuable type-strain genomes for metagenomic binning, comparative biology and taxonomic classification.</title>
        <authorList>
            <person name="Goeker M."/>
        </authorList>
    </citation>
    <scope>NUCLEOTIDE SEQUENCE [LARGE SCALE GENOMIC DNA]</scope>
    <source>
        <strain evidence="3 4">DSM 19605</strain>
    </source>
</reference>
<accession>A0A4R6U524</accession>
<dbReference type="Proteomes" id="UP000295510">
    <property type="component" value="Unassembled WGS sequence"/>
</dbReference>
<dbReference type="AlphaFoldDB" id="A0A4R6U524"/>
<dbReference type="RefSeq" id="WP_133598532.1">
    <property type="nucleotide sequence ID" value="NZ_SNYL01000013.1"/>
</dbReference>
<protein>
    <submittedName>
        <fullName evidence="3">Putative membrane protein</fullName>
    </submittedName>
</protein>
<organism evidence="3 4">
    <name type="scientific">Tepidicella xavieri</name>
    <dbReference type="NCBI Taxonomy" id="360241"/>
    <lineage>
        <taxon>Bacteria</taxon>
        <taxon>Pseudomonadati</taxon>
        <taxon>Pseudomonadota</taxon>
        <taxon>Betaproteobacteria</taxon>
        <taxon>Burkholderiales</taxon>
        <taxon>Tepidicella</taxon>
    </lineage>
</organism>
<dbReference type="OrthoDB" id="8419862at2"/>